<evidence type="ECO:0000313" key="2">
    <source>
        <dbReference type="EMBL" id="KAL3786842.1"/>
    </source>
</evidence>
<comment type="caution">
    <text evidence="2">The sequence shown here is derived from an EMBL/GenBank/DDBJ whole genome shotgun (WGS) entry which is preliminary data.</text>
</comment>
<dbReference type="EMBL" id="JALLPJ020000633">
    <property type="protein sequence ID" value="KAL3786842.1"/>
    <property type="molecule type" value="Genomic_DNA"/>
</dbReference>
<dbReference type="PANTHER" id="PTHR31984:SF17">
    <property type="entry name" value="TRANSCRIPTIONAL REGULATOR"/>
    <property type="match status" value="1"/>
</dbReference>
<evidence type="ECO:0000313" key="3">
    <source>
        <dbReference type="Proteomes" id="UP001530400"/>
    </source>
</evidence>
<sequence length="474" mass="53695">MVHPHHCKYTPLILSSVLCTANCYLYTTSPPPFQWGRRLLLTKNNAPPRVQLSSSFYDDFDEESFYDDFQDFGEIGSFIDPNQDDKKKLKARDSESVDLMASLRARMSQVEEEDEEDDEDDYYDDDEEDLDVGDATFSSVDELIKFAQTKARQKKSGGADKTWEEENWSKPIPHIDKATGEPLDFDDVLKDGVVLIANPAKFYPDIAERVGKKKKGNKGGFMGGLFDDPFPTAPQLSGVSPALLAKFGIMSPPTPDQGADRRATILPVLFLIDRDPVMGCKAVTVNRRSGALIGDLATEWNKTSELGAFFIQPVWEGGTGTVITSQDSITVFDNSNINRRQLPLEMLHMCPYVNGSQPLSMCDGLYWGGDPCEVKAAMTDPRLEKPLTGFDFKFFFKDTRWLPSQLEKEIMDETWIVAQVSKDVIFRNRDRLGPMRSKSLWKEILELLGDDYKHILDLVYEEEDLEDDEDDDMY</sequence>
<dbReference type="Proteomes" id="UP001530400">
    <property type="component" value="Unassembled WGS sequence"/>
</dbReference>
<feature type="region of interest" description="Disordered" evidence="1">
    <location>
        <begin position="106"/>
        <end position="127"/>
    </location>
</feature>
<proteinExistence type="predicted"/>
<reference evidence="2 3" key="1">
    <citation type="submission" date="2024-10" db="EMBL/GenBank/DDBJ databases">
        <title>Updated reference genomes for cyclostephanoid diatoms.</title>
        <authorList>
            <person name="Roberts W.R."/>
            <person name="Alverson A.J."/>
        </authorList>
    </citation>
    <scope>NUCLEOTIDE SEQUENCE [LARGE SCALE GENOMIC DNA]</scope>
    <source>
        <strain evidence="2 3">AJA010-31</strain>
    </source>
</reference>
<evidence type="ECO:0000256" key="1">
    <source>
        <dbReference type="SAM" id="MobiDB-lite"/>
    </source>
</evidence>
<accession>A0ABD3PGJ2</accession>
<feature type="compositionally biased region" description="Acidic residues" evidence="1">
    <location>
        <begin position="110"/>
        <end position="127"/>
    </location>
</feature>
<name>A0ABD3PGJ2_9STRA</name>
<dbReference type="Gene3D" id="3.40.1740.10">
    <property type="entry name" value="VC0467-like"/>
    <property type="match status" value="1"/>
</dbReference>
<dbReference type="AlphaFoldDB" id="A0ABD3PGJ2"/>
<protein>
    <submittedName>
        <fullName evidence="2">Uncharacterized protein</fullName>
    </submittedName>
</protein>
<dbReference type="SUPFAM" id="SSF143456">
    <property type="entry name" value="VC0467-like"/>
    <property type="match status" value="1"/>
</dbReference>
<keyword evidence="3" id="KW-1185">Reference proteome</keyword>
<gene>
    <name evidence="2" type="ORF">ACHAWO_003185</name>
</gene>
<organism evidence="2 3">
    <name type="scientific">Cyclotella atomus</name>
    <dbReference type="NCBI Taxonomy" id="382360"/>
    <lineage>
        <taxon>Eukaryota</taxon>
        <taxon>Sar</taxon>
        <taxon>Stramenopiles</taxon>
        <taxon>Ochrophyta</taxon>
        <taxon>Bacillariophyta</taxon>
        <taxon>Coscinodiscophyceae</taxon>
        <taxon>Thalassiosirophycidae</taxon>
        <taxon>Stephanodiscales</taxon>
        <taxon>Stephanodiscaceae</taxon>
        <taxon>Cyclotella</taxon>
    </lineage>
</organism>
<dbReference type="PANTHER" id="PTHR31984">
    <property type="entry name" value="TRANSPORTER, PUTATIVE (DUF179)-RELATED"/>
    <property type="match status" value="1"/>
</dbReference>
<dbReference type="InterPro" id="IPR003774">
    <property type="entry name" value="AlgH-like"/>
</dbReference>
<dbReference type="Pfam" id="PF02622">
    <property type="entry name" value="DUF179"/>
    <property type="match status" value="1"/>
</dbReference>